<dbReference type="AlphaFoldDB" id="Q0RX23"/>
<dbReference type="Gene3D" id="3.40.50.9200">
    <property type="entry name" value="Hypothetical protein MTH538"/>
    <property type="match status" value="1"/>
</dbReference>
<feature type="domain" description="Thoeris protein ThsB TIR-like" evidence="2">
    <location>
        <begin position="8"/>
        <end position="103"/>
    </location>
</feature>
<evidence type="ECO:0000256" key="1">
    <source>
        <dbReference type="SAM" id="MobiDB-lite"/>
    </source>
</evidence>
<proteinExistence type="predicted"/>
<dbReference type="EMBL" id="CP000432">
    <property type="protein sequence ID" value="ABH00163.1"/>
    <property type="molecule type" value="Genomic_DNA"/>
</dbReference>
<dbReference type="InterPro" id="IPR015032">
    <property type="entry name" value="ThsB__TIR-like_domain"/>
</dbReference>
<protein>
    <recommendedName>
        <fullName evidence="2">Thoeris protein ThsB TIR-like domain-containing protein</fullName>
    </recommendedName>
</protein>
<evidence type="ECO:0000259" key="2">
    <source>
        <dbReference type="Pfam" id="PF08937"/>
    </source>
</evidence>
<sequence>MSDRHNIFISHRHEDDALVDRLKDLLDARGCDVRDSSIYSATPNDAHAEGYIRTILADCIRWAGKIIVIVSPETRNHEWVDWEIEYANRFPDKRIIGVWAPGADQCDLPEPLADYADAMVSWDAEAIIDAIGGADNWQAPDGSPGPERVISRVGC</sequence>
<dbReference type="HOGENOM" id="CLU_140379_0_0_11"/>
<feature type="region of interest" description="Disordered" evidence="1">
    <location>
        <begin position="135"/>
        <end position="155"/>
    </location>
</feature>
<evidence type="ECO:0000313" key="3">
    <source>
        <dbReference type="EMBL" id="ABH00163.1"/>
    </source>
</evidence>
<dbReference type="Pfam" id="PF08937">
    <property type="entry name" value="ThsB_TIR"/>
    <property type="match status" value="1"/>
</dbReference>
<dbReference type="SUPFAM" id="SSF52206">
    <property type="entry name" value="Hypothetical protein MTH538"/>
    <property type="match status" value="1"/>
</dbReference>
<geneLocation type="plasmid" evidence="3 4">
    <name>pRHL1</name>
</geneLocation>
<reference evidence="4" key="1">
    <citation type="journal article" date="2006" name="Proc. Natl. Acad. Sci. U.S.A.">
        <title>The complete genome of Rhodococcus sp. RHA1 provides insights into a catabolic powerhouse.</title>
        <authorList>
            <person name="McLeod M.P."/>
            <person name="Warren R.L."/>
            <person name="Hsiao W.W.L."/>
            <person name="Araki N."/>
            <person name="Myhre M."/>
            <person name="Fernandes C."/>
            <person name="Miyazawa D."/>
            <person name="Wong W."/>
            <person name="Lillquist A.L."/>
            <person name="Wang D."/>
            <person name="Dosanjh M."/>
            <person name="Hara H."/>
            <person name="Petrescu A."/>
            <person name="Morin R.D."/>
            <person name="Yang G."/>
            <person name="Stott J.M."/>
            <person name="Schein J.E."/>
            <person name="Shin H."/>
            <person name="Smailus D."/>
            <person name="Siddiqui A.S."/>
            <person name="Marra M.A."/>
            <person name="Jones S.J.M."/>
            <person name="Holt R."/>
            <person name="Brinkman F.S.L."/>
            <person name="Miyauchi K."/>
            <person name="Fukuda M."/>
            <person name="Davies J.E."/>
            <person name="Mohn W.W."/>
            <person name="Eltis L.D."/>
        </authorList>
    </citation>
    <scope>NUCLEOTIDE SEQUENCE [LARGE SCALE GENOMIC DNA]</scope>
    <source>
        <strain evidence="4">RHA1</strain>
    </source>
</reference>
<gene>
    <name evidence="3" type="ordered locus">RHA1_ro09120</name>
</gene>
<keyword evidence="3" id="KW-0614">Plasmid</keyword>
<dbReference type="KEGG" id="rha:RHA1_ro09120"/>
<dbReference type="PATRIC" id="fig|101510.16.peg.8399"/>
<dbReference type="RefSeq" id="WP_011599839.1">
    <property type="nucleotide sequence ID" value="NC_008269.1"/>
</dbReference>
<dbReference type="InterPro" id="IPR036490">
    <property type="entry name" value="ThsB_TIR-like_sf"/>
</dbReference>
<accession>Q0RX23</accession>
<dbReference type="Proteomes" id="UP000008710">
    <property type="component" value="Plasmid pRHL1"/>
</dbReference>
<name>Q0RX23_RHOJR</name>
<evidence type="ECO:0000313" key="4">
    <source>
        <dbReference type="Proteomes" id="UP000008710"/>
    </source>
</evidence>
<organism evidence="3 4">
    <name type="scientific">Rhodococcus jostii (strain RHA1)</name>
    <dbReference type="NCBI Taxonomy" id="101510"/>
    <lineage>
        <taxon>Bacteria</taxon>
        <taxon>Bacillati</taxon>
        <taxon>Actinomycetota</taxon>
        <taxon>Actinomycetes</taxon>
        <taxon>Mycobacteriales</taxon>
        <taxon>Nocardiaceae</taxon>
        <taxon>Rhodococcus</taxon>
    </lineage>
</organism>
<dbReference type="OrthoDB" id="9811746at2"/>